<comment type="caution">
    <text evidence="2">The sequence shown here is derived from an EMBL/GenBank/DDBJ whole genome shotgun (WGS) entry which is preliminary data.</text>
</comment>
<evidence type="ECO:0000256" key="1">
    <source>
        <dbReference type="PROSITE-ProRule" id="PRU01282"/>
    </source>
</evidence>
<name>K2PMY0_9LACT</name>
<reference evidence="2 3" key="1">
    <citation type="journal article" date="2012" name="J. Bacteriol.">
        <title>Genome Sequence of the Bacteriocin-Producing Strain Lactococcus garvieae DCC43.</title>
        <authorList>
            <person name="Gabrielsen C."/>
            <person name="Brede D.A."/>
            <person name="Hernandez P.E."/>
            <person name="Nes I.F."/>
            <person name="Diep D.B."/>
        </authorList>
    </citation>
    <scope>NUCLEOTIDE SEQUENCE [LARGE SCALE GENOMIC DNA]</scope>
    <source>
        <strain evidence="2 3">DCC43</strain>
    </source>
</reference>
<dbReference type="PATRIC" id="fig|1231377.3.peg.1166"/>
<gene>
    <name evidence="2" type="ORF">C426_1166</name>
</gene>
<accession>K2PMY0</accession>
<dbReference type="PROSITE" id="PS51353">
    <property type="entry name" value="ARSC"/>
    <property type="match status" value="1"/>
</dbReference>
<dbReference type="Pfam" id="PF03960">
    <property type="entry name" value="ArsC"/>
    <property type="match status" value="1"/>
</dbReference>
<dbReference type="InterPro" id="IPR036249">
    <property type="entry name" value="Thioredoxin-like_sf"/>
</dbReference>
<dbReference type="eggNOG" id="COG1393">
    <property type="taxonomic scope" value="Bacteria"/>
</dbReference>
<dbReference type="InterPro" id="IPR006660">
    <property type="entry name" value="Arsenate_reductase-like"/>
</dbReference>
<organism evidence="2 3">
    <name type="scientific">Lactococcus garvieae DCC43</name>
    <dbReference type="NCBI Taxonomy" id="1231377"/>
    <lineage>
        <taxon>Bacteria</taxon>
        <taxon>Bacillati</taxon>
        <taxon>Bacillota</taxon>
        <taxon>Bacilli</taxon>
        <taxon>Lactobacillales</taxon>
        <taxon>Streptococcaceae</taxon>
        <taxon>Lactococcus</taxon>
    </lineage>
</organism>
<dbReference type="Gene3D" id="3.40.30.10">
    <property type="entry name" value="Glutaredoxin"/>
    <property type="match status" value="1"/>
</dbReference>
<dbReference type="SUPFAM" id="SSF52833">
    <property type="entry name" value="Thioredoxin-like"/>
    <property type="match status" value="1"/>
</dbReference>
<comment type="similarity">
    <text evidence="1">Belongs to the ArsC family.</text>
</comment>
<evidence type="ECO:0000313" key="3">
    <source>
        <dbReference type="Proteomes" id="UP000006787"/>
    </source>
</evidence>
<sequence>MTQSEFFKILSLTERGTTDILAQKSLAYSHLAPFMNELTLVELLGWVNSNKSLLRLPLIIDDSHLQVGYNEENIRQFIPQNRRKIKKFESDELFEQ</sequence>
<dbReference type="AlphaFoldDB" id="K2PMY0"/>
<proteinExistence type="inferred from homology"/>
<evidence type="ECO:0000313" key="2">
    <source>
        <dbReference type="EMBL" id="EKF51579.1"/>
    </source>
</evidence>
<dbReference type="Proteomes" id="UP000006787">
    <property type="component" value="Unassembled WGS sequence"/>
</dbReference>
<dbReference type="EMBL" id="AMQS01000013">
    <property type="protein sequence ID" value="EKF51579.1"/>
    <property type="molecule type" value="Genomic_DNA"/>
</dbReference>
<protein>
    <submittedName>
        <fullName evidence="2">Negative regulator of proteolysis</fullName>
    </submittedName>
</protein>